<protein>
    <submittedName>
        <fullName evidence="6">Putative membrane protein YphA (DoxX/SURF4 family)</fullName>
    </submittedName>
</protein>
<comment type="subcellular location">
    <subcellularLocation>
        <location evidence="1">Membrane</location>
        <topology evidence="1">Multi-pass membrane protein</topology>
    </subcellularLocation>
</comment>
<gene>
    <name evidence="6" type="ORF">HDA44_003397</name>
</gene>
<evidence type="ECO:0000256" key="5">
    <source>
        <dbReference type="SAM" id="Phobius"/>
    </source>
</evidence>
<organism evidence="6 7">
    <name type="scientific">Kribbella solani</name>
    <dbReference type="NCBI Taxonomy" id="236067"/>
    <lineage>
        <taxon>Bacteria</taxon>
        <taxon>Bacillati</taxon>
        <taxon>Actinomycetota</taxon>
        <taxon>Actinomycetes</taxon>
        <taxon>Propionibacteriales</taxon>
        <taxon>Kribbellaceae</taxon>
        <taxon>Kribbella</taxon>
    </lineage>
</organism>
<keyword evidence="4 5" id="KW-0472">Membrane</keyword>
<evidence type="ECO:0000313" key="6">
    <source>
        <dbReference type="EMBL" id="MBB5980056.1"/>
    </source>
</evidence>
<sequence>MDVVLAIVVGVLFVVTGGVKVLGLRQSLAVRDHLGIAPPLWRLIGVLELAGAAGVLIGLKITALGVLAAIGLTLLMLGAIASRAKVRDSALLITADVVVLALVATTAITLVH</sequence>
<proteinExistence type="predicted"/>
<evidence type="ECO:0000256" key="1">
    <source>
        <dbReference type="ARBA" id="ARBA00004141"/>
    </source>
</evidence>
<dbReference type="AlphaFoldDB" id="A0A841DTH7"/>
<keyword evidence="2 5" id="KW-0812">Transmembrane</keyword>
<dbReference type="Pfam" id="PF13564">
    <property type="entry name" value="DoxX_2"/>
    <property type="match status" value="1"/>
</dbReference>
<keyword evidence="7" id="KW-1185">Reference proteome</keyword>
<comment type="caution">
    <text evidence="6">The sequence shown here is derived from an EMBL/GenBank/DDBJ whole genome shotgun (WGS) entry which is preliminary data.</text>
</comment>
<dbReference type="EMBL" id="JACHNF010000001">
    <property type="protein sequence ID" value="MBB5980056.1"/>
    <property type="molecule type" value="Genomic_DNA"/>
</dbReference>
<accession>A0A841DTH7</accession>
<evidence type="ECO:0000256" key="2">
    <source>
        <dbReference type="ARBA" id="ARBA00022692"/>
    </source>
</evidence>
<name>A0A841DTH7_9ACTN</name>
<keyword evidence="3 5" id="KW-1133">Transmembrane helix</keyword>
<feature type="transmembrane region" description="Helical" evidence="5">
    <location>
        <begin position="66"/>
        <end position="84"/>
    </location>
</feature>
<reference evidence="6 7" key="1">
    <citation type="submission" date="2020-08" db="EMBL/GenBank/DDBJ databases">
        <title>Sequencing the genomes of 1000 actinobacteria strains.</title>
        <authorList>
            <person name="Klenk H.-P."/>
        </authorList>
    </citation>
    <scope>NUCLEOTIDE SEQUENCE [LARGE SCALE GENOMIC DNA]</scope>
    <source>
        <strain evidence="6 7">DSM 17294</strain>
    </source>
</reference>
<feature type="transmembrane region" description="Helical" evidence="5">
    <location>
        <begin position="39"/>
        <end position="59"/>
    </location>
</feature>
<evidence type="ECO:0000313" key="7">
    <source>
        <dbReference type="Proteomes" id="UP000558997"/>
    </source>
</evidence>
<dbReference type="RefSeq" id="WP_202887403.1">
    <property type="nucleotide sequence ID" value="NZ_BAAAVN010000007.1"/>
</dbReference>
<dbReference type="GO" id="GO:0016020">
    <property type="term" value="C:membrane"/>
    <property type="evidence" value="ECO:0007669"/>
    <property type="project" value="UniProtKB-SubCell"/>
</dbReference>
<dbReference type="InterPro" id="IPR032808">
    <property type="entry name" value="DoxX"/>
</dbReference>
<dbReference type="Proteomes" id="UP000558997">
    <property type="component" value="Unassembled WGS sequence"/>
</dbReference>
<evidence type="ECO:0000256" key="3">
    <source>
        <dbReference type="ARBA" id="ARBA00022989"/>
    </source>
</evidence>
<evidence type="ECO:0000256" key="4">
    <source>
        <dbReference type="ARBA" id="ARBA00023136"/>
    </source>
</evidence>
<feature type="transmembrane region" description="Helical" evidence="5">
    <location>
        <begin position="90"/>
        <end position="111"/>
    </location>
</feature>